<accession>A0A9X0RDB9</accession>
<evidence type="ECO:0008006" key="4">
    <source>
        <dbReference type="Google" id="ProtNLM"/>
    </source>
</evidence>
<organism evidence="2 3">
    <name type="scientific">Vibrio metschnikovii</name>
    <dbReference type="NCBI Taxonomy" id="28172"/>
    <lineage>
        <taxon>Bacteria</taxon>
        <taxon>Pseudomonadati</taxon>
        <taxon>Pseudomonadota</taxon>
        <taxon>Gammaproteobacteria</taxon>
        <taxon>Vibrionales</taxon>
        <taxon>Vibrionaceae</taxon>
        <taxon>Vibrio</taxon>
    </lineage>
</organism>
<name>A0A9X0RDB9_VIBME</name>
<dbReference type="RefSeq" id="WP_187027021.1">
    <property type="nucleotide sequence ID" value="NZ_JACRUP010000018.1"/>
</dbReference>
<dbReference type="AlphaFoldDB" id="A0A9X0RDB9"/>
<protein>
    <recommendedName>
        <fullName evidence="4">Phage protein</fullName>
    </recommendedName>
</protein>
<proteinExistence type="predicted"/>
<keyword evidence="3" id="KW-1185">Reference proteome</keyword>
<feature type="region of interest" description="Disordered" evidence="1">
    <location>
        <begin position="1"/>
        <end position="26"/>
    </location>
</feature>
<sequence>MAKKQKIKKKFGNPQKQAQYANQQAHKEQIESDKLLVCSIMDRWAEQCKPRKDLDLGEHYLTFTLVPACIRSNTELVGTYEAVINYCEQVVSGKIIESNQIINEATKMIKPLYRLKAEQDQKHVAEGAV</sequence>
<evidence type="ECO:0000313" key="2">
    <source>
        <dbReference type="EMBL" id="MBC5852760.1"/>
    </source>
</evidence>
<evidence type="ECO:0000256" key="1">
    <source>
        <dbReference type="SAM" id="MobiDB-lite"/>
    </source>
</evidence>
<evidence type="ECO:0000313" key="3">
    <source>
        <dbReference type="Proteomes" id="UP000615796"/>
    </source>
</evidence>
<dbReference type="EMBL" id="JACRUP010000018">
    <property type="protein sequence ID" value="MBC5852760.1"/>
    <property type="molecule type" value="Genomic_DNA"/>
</dbReference>
<feature type="compositionally biased region" description="Polar residues" evidence="1">
    <location>
        <begin position="14"/>
        <end position="24"/>
    </location>
</feature>
<dbReference type="Proteomes" id="UP000615796">
    <property type="component" value="Unassembled WGS sequence"/>
</dbReference>
<gene>
    <name evidence="2" type="ORF">H8Q88_17805</name>
</gene>
<reference evidence="2" key="1">
    <citation type="submission" date="2020-08" db="EMBL/GenBank/DDBJ databases">
        <title>Genome Sequencing and Pan-Genome Analysis of Migratory bird Vibrio Strains, Inner Mongolia.</title>
        <authorList>
            <person name="Zheng L."/>
        </authorList>
    </citation>
    <scope>NUCLEOTIDE SEQUENCE</scope>
    <source>
        <strain evidence="2">M13F</strain>
    </source>
</reference>
<feature type="compositionally biased region" description="Basic residues" evidence="1">
    <location>
        <begin position="1"/>
        <end position="11"/>
    </location>
</feature>
<comment type="caution">
    <text evidence="2">The sequence shown here is derived from an EMBL/GenBank/DDBJ whole genome shotgun (WGS) entry which is preliminary data.</text>
</comment>